<dbReference type="Proteomes" id="UP000037069">
    <property type="component" value="Unassembled WGS sequence"/>
</dbReference>
<accession>A0A0L0CA36</accession>
<reference evidence="3 4" key="1">
    <citation type="journal article" date="2015" name="Nat. Commun.">
        <title>Lucilia cuprina genome unlocks parasitic fly biology to underpin future interventions.</title>
        <authorList>
            <person name="Anstead C.A."/>
            <person name="Korhonen P.K."/>
            <person name="Young N.D."/>
            <person name="Hall R.S."/>
            <person name="Jex A.R."/>
            <person name="Murali S.C."/>
            <person name="Hughes D.S."/>
            <person name="Lee S.F."/>
            <person name="Perry T."/>
            <person name="Stroehlein A.J."/>
            <person name="Ansell B.R."/>
            <person name="Breugelmans B."/>
            <person name="Hofmann A."/>
            <person name="Qu J."/>
            <person name="Dugan S."/>
            <person name="Lee S.L."/>
            <person name="Chao H."/>
            <person name="Dinh H."/>
            <person name="Han Y."/>
            <person name="Doddapaneni H.V."/>
            <person name="Worley K.C."/>
            <person name="Muzny D.M."/>
            <person name="Ioannidis P."/>
            <person name="Waterhouse R.M."/>
            <person name="Zdobnov E.M."/>
            <person name="James P.J."/>
            <person name="Bagnall N.H."/>
            <person name="Kotze A.C."/>
            <person name="Gibbs R.A."/>
            <person name="Richards S."/>
            <person name="Batterham P."/>
            <person name="Gasser R.B."/>
        </authorList>
    </citation>
    <scope>NUCLEOTIDE SEQUENCE [LARGE SCALE GENOMIC DNA]</scope>
    <source>
        <strain evidence="3 4">LS</strain>
        <tissue evidence="3">Full body</tissue>
    </source>
</reference>
<dbReference type="InterPro" id="IPR037119">
    <property type="entry name" value="Haem_oxidase_HugZ-like_sf"/>
</dbReference>
<feature type="compositionally biased region" description="Basic and acidic residues" evidence="1">
    <location>
        <begin position="122"/>
        <end position="138"/>
    </location>
</feature>
<feature type="non-terminal residue" evidence="3">
    <location>
        <position position="340"/>
    </location>
</feature>
<evidence type="ECO:0000259" key="2">
    <source>
        <dbReference type="Pfam" id="PF10615"/>
    </source>
</evidence>
<feature type="region of interest" description="Disordered" evidence="1">
    <location>
        <begin position="239"/>
        <end position="340"/>
    </location>
</feature>
<evidence type="ECO:0000313" key="4">
    <source>
        <dbReference type="Proteomes" id="UP000037069"/>
    </source>
</evidence>
<feature type="compositionally biased region" description="Basic and acidic residues" evidence="1">
    <location>
        <begin position="247"/>
        <end position="257"/>
    </location>
</feature>
<protein>
    <recommendedName>
        <fullName evidence="2">DUF2470 domain-containing protein</fullName>
    </recommendedName>
</protein>
<proteinExistence type="predicted"/>
<organism evidence="3 4">
    <name type="scientific">Lucilia cuprina</name>
    <name type="common">Green bottle fly</name>
    <name type="synonym">Australian sheep blowfly</name>
    <dbReference type="NCBI Taxonomy" id="7375"/>
    <lineage>
        <taxon>Eukaryota</taxon>
        <taxon>Metazoa</taxon>
        <taxon>Ecdysozoa</taxon>
        <taxon>Arthropoda</taxon>
        <taxon>Hexapoda</taxon>
        <taxon>Insecta</taxon>
        <taxon>Pterygota</taxon>
        <taxon>Neoptera</taxon>
        <taxon>Endopterygota</taxon>
        <taxon>Diptera</taxon>
        <taxon>Brachycera</taxon>
        <taxon>Muscomorpha</taxon>
        <taxon>Oestroidea</taxon>
        <taxon>Calliphoridae</taxon>
        <taxon>Luciliinae</taxon>
        <taxon>Lucilia</taxon>
    </lineage>
</organism>
<evidence type="ECO:0000313" key="3">
    <source>
        <dbReference type="EMBL" id="KNC28309.1"/>
    </source>
</evidence>
<name>A0A0L0CA36_LUCCU</name>
<dbReference type="AlphaFoldDB" id="A0A0L0CA36"/>
<comment type="caution">
    <text evidence="3">The sequence shown here is derived from an EMBL/GenBank/DDBJ whole genome shotgun (WGS) entry which is preliminary data.</text>
</comment>
<dbReference type="EMBL" id="JRES01000796">
    <property type="protein sequence ID" value="KNC28309.1"/>
    <property type="molecule type" value="Genomic_DNA"/>
</dbReference>
<keyword evidence="4" id="KW-1185">Reference proteome</keyword>
<dbReference type="InterPro" id="IPR019595">
    <property type="entry name" value="DUF2470"/>
</dbReference>
<feature type="domain" description="DUF2470" evidence="2">
    <location>
        <begin position="1"/>
        <end position="54"/>
    </location>
</feature>
<gene>
    <name evidence="3" type="ORF">FF38_14264</name>
</gene>
<feature type="compositionally biased region" description="Basic residues" evidence="1">
    <location>
        <begin position="323"/>
        <end position="340"/>
    </location>
</feature>
<dbReference type="Pfam" id="PF10615">
    <property type="entry name" value="DUF2470"/>
    <property type="match status" value="1"/>
</dbReference>
<feature type="region of interest" description="Disordered" evidence="1">
    <location>
        <begin position="60"/>
        <end position="143"/>
    </location>
</feature>
<dbReference type="Gene3D" id="3.20.180.10">
    <property type="entry name" value="PNP-oxidase-like"/>
    <property type="match status" value="1"/>
</dbReference>
<sequence>MNDDHSDDNLLIARAFAPLTEVIGSEMIGFDGAAGRWRVRLADGTEDVIVVPWPGGAITERREPRRLRHPVPGDAEPGPRAGGAGAAGRHDRLHRSDLRGPARRRERGAAAPRGARPAQRHPGRERAGERRRRGRDDVVPGGAAQRHVDLPRGALRLGRAGAHVAVRAESSRGDRPDAPRRHRVLGQRVRGRHAAGLAGRCAGRSARAGRAPRLLARPLLHLGRHPRLHECGGRGPVRHAAGPGARRHPDAADDAVRGGRAGPRRVVPDGVHDPAGAAADGVPVRTPGAQPHRRAAGVVDGHAAHDHARARRRRVGHLCGGRRGARRRRHPIDLRRHRPA</sequence>
<evidence type="ECO:0000256" key="1">
    <source>
        <dbReference type="SAM" id="MobiDB-lite"/>
    </source>
</evidence>
<feature type="compositionally biased region" description="Basic and acidic residues" evidence="1">
    <location>
        <begin position="88"/>
        <end position="100"/>
    </location>
</feature>